<accession>A0ABQ8Z716</accession>
<organism evidence="2 3">
    <name type="scientific">Anaeramoeba flamelloides</name>
    <dbReference type="NCBI Taxonomy" id="1746091"/>
    <lineage>
        <taxon>Eukaryota</taxon>
        <taxon>Metamonada</taxon>
        <taxon>Anaeramoebidae</taxon>
        <taxon>Anaeramoeba</taxon>
    </lineage>
</organism>
<protein>
    <submittedName>
        <fullName evidence="2">Uncharacterized protein</fullName>
    </submittedName>
</protein>
<feature type="compositionally biased region" description="Polar residues" evidence="1">
    <location>
        <begin position="110"/>
        <end position="131"/>
    </location>
</feature>
<reference evidence="2" key="1">
    <citation type="submission" date="2022-08" db="EMBL/GenBank/DDBJ databases">
        <title>Novel sulfate-reducing endosymbionts in the free-living metamonad Anaeramoeba.</title>
        <authorList>
            <person name="Jerlstrom-Hultqvist J."/>
            <person name="Cepicka I."/>
            <person name="Gallot-Lavallee L."/>
            <person name="Salas-Leiva D."/>
            <person name="Curtis B.A."/>
            <person name="Zahonova K."/>
            <person name="Pipaliya S."/>
            <person name="Dacks J."/>
            <person name="Roger A.J."/>
        </authorList>
    </citation>
    <scope>NUCLEOTIDE SEQUENCE</scope>
    <source>
        <strain evidence="2">Schooner1</strain>
    </source>
</reference>
<evidence type="ECO:0000313" key="3">
    <source>
        <dbReference type="Proteomes" id="UP001150062"/>
    </source>
</evidence>
<dbReference type="Proteomes" id="UP001150062">
    <property type="component" value="Unassembled WGS sequence"/>
</dbReference>
<dbReference type="EMBL" id="JAOAOG010000040">
    <property type="protein sequence ID" value="KAJ6252695.1"/>
    <property type="molecule type" value="Genomic_DNA"/>
</dbReference>
<comment type="caution">
    <text evidence="2">The sequence shown here is derived from an EMBL/GenBank/DDBJ whole genome shotgun (WGS) entry which is preliminary data.</text>
</comment>
<gene>
    <name evidence="2" type="ORF">M0813_13905</name>
</gene>
<feature type="region of interest" description="Disordered" evidence="1">
    <location>
        <begin position="110"/>
        <end position="138"/>
    </location>
</feature>
<evidence type="ECO:0000313" key="2">
    <source>
        <dbReference type="EMBL" id="KAJ6252695.1"/>
    </source>
</evidence>
<name>A0ABQ8Z716_9EUKA</name>
<keyword evidence="3" id="KW-1185">Reference proteome</keyword>
<proteinExistence type="predicted"/>
<evidence type="ECO:0000256" key="1">
    <source>
        <dbReference type="SAM" id="MobiDB-lite"/>
    </source>
</evidence>
<sequence length="201" mass="23606">MFQQLPITGIQLLSLELDSPSTIQRKRIFEDIITKRMSKQSSSCQKIQEEEEPFLTNQTHFKKKKRQNTPNVSSQFELPLSASNSENIPETYYFLKKMILGQTYDRNYQSFRPLTNKNNNIPPQSKSNLKNQNKRQSKRLDTIVNKITQNKEQNLKKTSSPINSITLKMKQRSESSQKKSLLFYKFKLSFLVDKIKKSTNY</sequence>